<comment type="caution">
    <text evidence="7">The sequence shown here is derived from an EMBL/GenBank/DDBJ whole genome shotgun (WGS) entry which is preliminary data.</text>
</comment>
<name>A0A0T5Z0T0_9GAMM</name>
<reference evidence="7 8" key="1">
    <citation type="submission" date="2015-11" db="EMBL/GenBank/DDBJ databases">
        <title>The genome of Candidatus Endoriftia persephone in Ridgeia piscesae and population structure of the North Eastern Pacific vestimentiferan symbionts.</title>
        <authorList>
            <person name="Perez M."/>
            <person name="Juniper K.S."/>
        </authorList>
    </citation>
    <scope>NUCLEOTIDE SEQUENCE [LARGE SCALE GENOMIC DNA]</scope>
    <source>
        <strain evidence="7">Ind11</strain>
    </source>
</reference>
<protein>
    <submittedName>
        <fullName evidence="7">Sugar or nucleoside kinase, ribokinase family</fullName>
    </submittedName>
</protein>
<organism evidence="7 8">
    <name type="scientific">endosymbiont of Ridgeia piscesae</name>
    <dbReference type="NCBI Taxonomy" id="54398"/>
    <lineage>
        <taxon>Bacteria</taxon>
        <taxon>Pseudomonadati</taxon>
        <taxon>Pseudomonadota</taxon>
        <taxon>Gammaproteobacteria</taxon>
        <taxon>sulfur-oxidizing symbionts</taxon>
    </lineage>
</organism>
<dbReference type="PANTHER" id="PTHR43085:SF1">
    <property type="entry name" value="PSEUDOURIDINE KINASE-RELATED"/>
    <property type="match status" value="1"/>
</dbReference>
<dbReference type="RefSeq" id="WP_232433021.1">
    <property type="nucleotide sequence ID" value="NZ_KQ557131.1"/>
</dbReference>
<dbReference type="PANTHER" id="PTHR43085">
    <property type="entry name" value="HEXOKINASE FAMILY MEMBER"/>
    <property type="match status" value="1"/>
</dbReference>
<keyword evidence="4 7" id="KW-0418">Kinase</keyword>
<dbReference type="GO" id="GO:0005524">
    <property type="term" value="F:ATP binding"/>
    <property type="evidence" value="ECO:0007669"/>
    <property type="project" value="UniProtKB-KW"/>
</dbReference>
<comment type="similarity">
    <text evidence="1">Belongs to the carbohydrate kinase PfkB family.</text>
</comment>
<sequence>MESHPIIFGEVLFDCFEDGSRVLGGAPFNVAWHLQALGAAPLFISRVGDDPLGRQIRDTMQQWGLSSAALQLDSAHPTGSVEVTIQDGEPHFEIVAERAYDFIQANALPSLEATLIYHGSLALRQPHSASALASLKQSHPAPIFLDVNLRPPWWDAESINQMLDDATWAKLNDDEVNALLPGSENLRNKAEHLLQCHQLELIIVTRGSQGAFALDSQQHHAEIVPTSDTRVVDTVGAGDAFASVCILGLLRDWDLASMLSRAQVFASLIVGMRGATVRDTALYQRLKQQWGLWYPVPPQHKRSQACTNRSPTPY</sequence>
<dbReference type="PROSITE" id="PS00583">
    <property type="entry name" value="PFKB_KINASES_1"/>
    <property type="match status" value="1"/>
</dbReference>
<dbReference type="InterPro" id="IPR002173">
    <property type="entry name" value="Carboh/pur_kinase_PfkB_CS"/>
</dbReference>
<dbReference type="EMBL" id="LDXT01000066">
    <property type="protein sequence ID" value="KRT56094.1"/>
    <property type="molecule type" value="Genomic_DNA"/>
</dbReference>
<keyword evidence="2" id="KW-0808">Transferase</keyword>
<feature type="domain" description="Carbohydrate kinase PfkB" evidence="6">
    <location>
        <begin position="20"/>
        <end position="276"/>
    </location>
</feature>
<proteinExistence type="inferred from homology"/>
<dbReference type="PATRIC" id="fig|54398.3.peg.1978"/>
<dbReference type="Gene3D" id="3.40.1190.20">
    <property type="match status" value="1"/>
</dbReference>
<dbReference type="AlphaFoldDB" id="A0A0T5Z0T0"/>
<evidence type="ECO:0000256" key="4">
    <source>
        <dbReference type="ARBA" id="ARBA00022777"/>
    </source>
</evidence>
<dbReference type="SUPFAM" id="SSF53613">
    <property type="entry name" value="Ribokinase-like"/>
    <property type="match status" value="1"/>
</dbReference>
<evidence type="ECO:0000256" key="3">
    <source>
        <dbReference type="ARBA" id="ARBA00022741"/>
    </source>
</evidence>
<keyword evidence="3" id="KW-0547">Nucleotide-binding</keyword>
<gene>
    <name evidence="7" type="ORF">Ga0074115_13143</name>
</gene>
<evidence type="ECO:0000313" key="8">
    <source>
        <dbReference type="Proteomes" id="UP000051634"/>
    </source>
</evidence>
<evidence type="ECO:0000256" key="2">
    <source>
        <dbReference type="ARBA" id="ARBA00022679"/>
    </source>
</evidence>
<accession>A0A0T5Z0T0</accession>
<evidence type="ECO:0000256" key="1">
    <source>
        <dbReference type="ARBA" id="ARBA00010688"/>
    </source>
</evidence>
<dbReference type="CDD" id="cd01167">
    <property type="entry name" value="bac_FRK"/>
    <property type="match status" value="1"/>
</dbReference>
<dbReference type="InterPro" id="IPR050306">
    <property type="entry name" value="PfkB_Carbo_kinase"/>
</dbReference>
<dbReference type="InterPro" id="IPR011611">
    <property type="entry name" value="PfkB_dom"/>
</dbReference>
<keyword evidence="8" id="KW-1185">Reference proteome</keyword>
<dbReference type="InterPro" id="IPR029056">
    <property type="entry name" value="Ribokinase-like"/>
</dbReference>
<evidence type="ECO:0000256" key="5">
    <source>
        <dbReference type="ARBA" id="ARBA00022840"/>
    </source>
</evidence>
<evidence type="ECO:0000259" key="6">
    <source>
        <dbReference type="Pfam" id="PF00294"/>
    </source>
</evidence>
<dbReference type="Pfam" id="PF00294">
    <property type="entry name" value="PfkB"/>
    <property type="match status" value="1"/>
</dbReference>
<dbReference type="Proteomes" id="UP000051634">
    <property type="component" value="Unassembled WGS sequence"/>
</dbReference>
<evidence type="ECO:0000313" key="7">
    <source>
        <dbReference type="EMBL" id="KRT56094.1"/>
    </source>
</evidence>
<dbReference type="GO" id="GO:0016301">
    <property type="term" value="F:kinase activity"/>
    <property type="evidence" value="ECO:0007669"/>
    <property type="project" value="UniProtKB-KW"/>
</dbReference>
<keyword evidence="5" id="KW-0067">ATP-binding</keyword>